<evidence type="ECO:0000256" key="4">
    <source>
        <dbReference type="RuleBase" id="RU362116"/>
    </source>
</evidence>
<comment type="function">
    <text evidence="4">A flexible structure which links the flagellar filament to the drive apparatus in the basal body.</text>
</comment>
<evidence type="ECO:0000259" key="6">
    <source>
        <dbReference type="Pfam" id="PF06429"/>
    </source>
</evidence>
<dbReference type="InterPro" id="IPR010930">
    <property type="entry name" value="Flg_bb/hook_C_dom"/>
</dbReference>
<organism evidence="7 8">
    <name type="scientific">Candidatus Butyricicoccus avistercoris</name>
    <dbReference type="NCBI Taxonomy" id="2838518"/>
    <lineage>
        <taxon>Bacteria</taxon>
        <taxon>Bacillati</taxon>
        <taxon>Bacillota</taxon>
        <taxon>Clostridia</taxon>
        <taxon>Eubacteriales</taxon>
        <taxon>Butyricicoccaceae</taxon>
        <taxon>Butyricicoccus</taxon>
    </lineage>
</organism>
<dbReference type="PROSITE" id="PS00588">
    <property type="entry name" value="FLAGELLA_BB_ROD"/>
    <property type="match status" value="1"/>
</dbReference>
<dbReference type="InterPro" id="IPR020013">
    <property type="entry name" value="Flagellar_FlgE/F/G"/>
</dbReference>
<evidence type="ECO:0000256" key="2">
    <source>
        <dbReference type="ARBA" id="ARBA00009677"/>
    </source>
</evidence>
<comment type="similarity">
    <text evidence="2 4">Belongs to the flagella basal body rod proteins family.</text>
</comment>
<keyword evidence="3 4" id="KW-0975">Bacterial flagellum</keyword>
<feature type="domain" description="Flagellar basal-body/hook protein C-terminal" evidence="6">
    <location>
        <begin position="330"/>
        <end position="373"/>
    </location>
</feature>
<reference evidence="7" key="2">
    <citation type="submission" date="2021-04" db="EMBL/GenBank/DDBJ databases">
        <authorList>
            <person name="Gilroy R."/>
        </authorList>
    </citation>
    <scope>NUCLEOTIDE SEQUENCE</scope>
    <source>
        <strain evidence="7">CHK193-4272</strain>
    </source>
</reference>
<evidence type="ECO:0000256" key="1">
    <source>
        <dbReference type="ARBA" id="ARBA00004117"/>
    </source>
</evidence>
<dbReference type="Proteomes" id="UP000886808">
    <property type="component" value="Unassembled WGS sequence"/>
</dbReference>
<dbReference type="GO" id="GO:0005829">
    <property type="term" value="C:cytosol"/>
    <property type="evidence" value="ECO:0007669"/>
    <property type="project" value="TreeGrafter"/>
</dbReference>
<comment type="subcellular location">
    <subcellularLocation>
        <location evidence="1 4">Bacterial flagellum basal body</location>
    </subcellularLocation>
</comment>
<keyword evidence="7" id="KW-0282">Flagellum</keyword>
<dbReference type="InterPro" id="IPR019776">
    <property type="entry name" value="Flagellar_basal_body_rod_CS"/>
</dbReference>
<dbReference type="NCBIfam" id="TIGR03506">
    <property type="entry name" value="FlgEFG_subfam"/>
    <property type="match status" value="1"/>
</dbReference>
<accession>A0A9D1PG91</accession>
<dbReference type="Pfam" id="PF06429">
    <property type="entry name" value="Flg_bbr_C"/>
    <property type="match status" value="1"/>
</dbReference>
<dbReference type="EMBL" id="DXIE01000010">
    <property type="protein sequence ID" value="HIV61489.1"/>
    <property type="molecule type" value="Genomic_DNA"/>
</dbReference>
<gene>
    <name evidence="7" type="ORF">H9746_01365</name>
</gene>
<dbReference type="GO" id="GO:0009425">
    <property type="term" value="C:bacterial-type flagellum basal body"/>
    <property type="evidence" value="ECO:0007669"/>
    <property type="project" value="UniProtKB-SubCell"/>
</dbReference>
<keyword evidence="7" id="KW-0969">Cilium</keyword>
<dbReference type="PANTHER" id="PTHR30435">
    <property type="entry name" value="FLAGELLAR PROTEIN"/>
    <property type="match status" value="1"/>
</dbReference>
<name>A0A9D1PG91_9FIRM</name>
<comment type="caution">
    <text evidence="7">The sequence shown here is derived from an EMBL/GenBank/DDBJ whole genome shotgun (WGS) entry which is preliminary data.</text>
</comment>
<evidence type="ECO:0000313" key="8">
    <source>
        <dbReference type="Proteomes" id="UP000886808"/>
    </source>
</evidence>
<sequence length="375" mass="39045">MTGSMYAAIAGLQTHMQKMNVIGNNIANANTYGFKPGVTTFTESMYTSIKNSTAGGDTTGGTNAAQIGYGSQLSTIDVSMSAGTPAPTNVNSNLYLNGSGFFLVGPKPQVQTDPNTGDPIGEAYQPDPNQLTLKRVGNFTLDKDGYLVDPAGNCVYGFMPLAAGDAQNPPDAAGPATDADNKEINWDTFLRPIRLPVADEDGKAVYPTNTVNNGVPDYGYTPDGGNALDEENLVKVNSINLSIDKNGVIMAVTNNEETITIGAIALANVRNPNGLTKIGEGYYRPGGNSGDVTVGVAGGVLGDRYLNGAAAGAAGAQAIDSGAGTEILANYLESSKTDVSTEFADLITTQRGFQANTKIITVTDEMLSELVNMKR</sequence>
<dbReference type="InterPro" id="IPR037925">
    <property type="entry name" value="FlgE/F/G-like"/>
</dbReference>
<dbReference type="GO" id="GO:0071978">
    <property type="term" value="P:bacterial-type flagellum-dependent swarming motility"/>
    <property type="evidence" value="ECO:0007669"/>
    <property type="project" value="TreeGrafter"/>
</dbReference>
<dbReference type="InterPro" id="IPR001444">
    <property type="entry name" value="Flag_bb_rod_N"/>
</dbReference>
<dbReference type="AlphaFoldDB" id="A0A9D1PG91"/>
<dbReference type="GO" id="GO:0009424">
    <property type="term" value="C:bacterial-type flagellum hook"/>
    <property type="evidence" value="ECO:0007669"/>
    <property type="project" value="TreeGrafter"/>
</dbReference>
<dbReference type="PANTHER" id="PTHR30435:SF1">
    <property type="entry name" value="FLAGELLAR HOOK PROTEIN FLGE"/>
    <property type="match status" value="1"/>
</dbReference>
<dbReference type="Pfam" id="PF00460">
    <property type="entry name" value="Flg_bb_rod"/>
    <property type="match status" value="1"/>
</dbReference>
<proteinExistence type="inferred from homology"/>
<evidence type="ECO:0000256" key="3">
    <source>
        <dbReference type="ARBA" id="ARBA00023143"/>
    </source>
</evidence>
<evidence type="ECO:0000313" key="7">
    <source>
        <dbReference type="EMBL" id="HIV61489.1"/>
    </source>
</evidence>
<dbReference type="SUPFAM" id="SSF117143">
    <property type="entry name" value="Flagellar hook protein flgE"/>
    <property type="match status" value="1"/>
</dbReference>
<reference evidence="7" key="1">
    <citation type="journal article" date="2021" name="PeerJ">
        <title>Extensive microbial diversity within the chicken gut microbiome revealed by metagenomics and culture.</title>
        <authorList>
            <person name="Gilroy R."/>
            <person name="Ravi A."/>
            <person name="Getino M."/>
            <person name="Pursley I."/>
            <person name="Horton D.L."/>
            <person name="Alikhan N.F."/>
            <person name="Baker D."/>
            <person name="Gharbi K."/>
            <person name="Hall N."/>
            <person name="Watson M."/>
            <person name="Adriaenssens E.M."/>
            <person name="Foster-Nyarko E."/>
            <person name="Jarju S."/>
            <person name="Secka A."/>
            <person name="Antonio M."/>
            <person name="Oren A."/>
            <person name="Chaudhuri R.R."/>
            <person name="La Ragione R."/>
            <person name="Hildebrand F."/>
            <person name="Pallen M.J."/>
        </authorList>
    </citation>
    <scope>NUCLEOTIDE SEQUENCE</scope>
    <source>
        <strain evidence="7">CHK193-4272</strain>
    </source>
</reference>
<protein>
    <recommendedName>
        <fullName evidence="4">Flagellar hook protein FlgE</fullName>
    </recommendedName>
</protein>
<evidence type="ECO:0000259" key="5">
    <source>
        <dbReference type="Pfam" id="PF00460"/>
    </source>
</evidence>
<keyword evidence="7" id="KW-0966">Cell projection</keyword>
<feature type="domain" description="Flagellar basal body rod protein N-terminal" evidence="5">
    <location>
        <begin position="5"/>
        <end position="35"/>
    </location>
</feature>